<feature type="region of interest" description="Disordered" evidence="1">
    <location>
        <begin position="1"/>
        <end position="73"/>
    </location>
</feature>
<dbReference type="RefSeq" id="XP_014172842.1">
    <property type="nucleotide sequence ID" value="XM_014317367.1"/>
</dbReference>
<accession>F0XFZ5</accession>
<sequence length="188" mass="20556">MEKKARGKTQSQEEVECKKREERSEKRKAKSEKREKKEADKSTGRPEGRTDQMKGDCGGGGSGSSGGPWAPKAQQQDAIITLRMLGCAPSACSKECMHSTAAQSIPALLRRSGRCCCAGRRGFSPPSPSALFHAVFRRPSLIIPICLPRRHCPIAPTLSQTLVSPHSSFRSTRFPDSLLGRLPISRPR</sequence>
<evidence type="ECO:0000256" key="1">
    <source>
        <dbReference type="SAM" id="MobiDB-lite"/>
    </source>
</evidence>
<feature type="compositionally biased region" description="Basic and acidic residues" evidence="1">
    <location>
        <begin position="15"/>
        <end position="25"/>
    </location>
</feature>
<reference evidence="2 3" key="1">
    <citation type="journal article" date="2011" name="Proc. Natl. Acad. Sci. U.S.A.">
        <title>Genome and transcriptome analyses of the mountain pine beetle-fungal symbiont Grosmannia clavigera, a lodgepole pine pathogen.</title>
        <authorList>
            <person name="DiGuistini S."/>
            <person name="Wang Y."/>
            <person name="Liao N.Y."/>
            <person name="Taylor G."/>
            <person name="Tanguay P."/>
            <person name="Feau N."/>
            <person name="Henrissat B."/>
            <person name="Chan S.K."/>
            <person name="Hesse-Orce U."/>
            <person name="Alamouti S.M."/>
            <person name="Tsui C.K.M."/>
            <person name="Docking R.T."/>
            <person name="Levasseur A."/>
            <person name="Haridas S."/>
            <person name="Robertson G."/>
            <person name="Birol I."/>
            <person name="Holt R.A."/>
            <person name="Marra M.A."/>
            <person name="Hamelin R.C."/>
            <person name="Hirst M."/>
            <person name="Jones S.J.M."/>
            <person name="Bohlmann J."/>
            <person name="Breuil C."/>
        </authorList>
    </citation>
    <scope>NUCLEOTIDE SEQUENCE [LARGE SCALE GENOMIC DNA]</scope>
    <source>
        <strain evidence="3">kw1407 / UAMH 11150</strain>
    </source>
</reference>
<dbReference type="AlphaFoldDB" id="F0XFZ5"/>
<evidence type="ECO:0000313" key="3">
    <source>
        <dbReference type="Proteomes" id="UP000007796"/>
    </source>
</evidence>
<protein>
    <submittedName>
        <fullName evidence="2">Uncharacterized protein</fullName>
    </submittedName>
</protein>
<feature type="compositionally biased region" description="Basic and acidic residues" evidence="1">
    <location>
        <begin position="32"/>
        <end position="54"/>
    </location>
</feature>
<keyword evidence="3" id="KW-1185">Reference proteome</keyword>
<dbReference type="InParanoid" id="F0XFZ5"/>
<feature type="compositionally biased region" description="Gly residues" evidence="1">
    <location>
        <begin position="56"/>
        <end position="66"/>
    </location>
</feature>
<dbReference type="HOGENOM" id="CLU_1441195_0_0_1"/>
<name>F0XFZ5_GROCL</name>
<dbReference type="EMBL" id="GL629767">
    <property type="protein sequence ID" value="EFX03360.1"/>
    <property type="molecule type" value="Genomic_DNA"/>
</dbReference>
<organism evidence="3">
    <name type="scientific">Grosmannia clavigera (strain kw1407 / UAMH 11150)</name>
    <name type="common">Blue stain fungus</name>
    <name type="synonym">Graphiocladiella clavigera</name>
    <dbReference type="NCBI Taxonomy" id="655863"/>
    <lineage>
        <taxon>Eukaryota</taxon>
        <taxon>Fungi</taxon>
        <taxon>Dikarya</taxon>
        <taxon>Ascomycota</taxon>
        <taxon>Pezizomycotina</taxon>
        <taxon>Sordariomycetes</taxon>
        <taxon>Sordariomycetidae</taxon>
        <taxon>Ophiostomatales</taxon>
        <taxon>Ophiostomataceae</taxon>
        <taxon>Leptographium</taxon>
    </lineage>
</organism>
<evidence type="ECO:0000313" key="2">
    <source>
        <dbReference type="EMBL" id="EFX03360.1"/>
    </source>
</evidence>
<gene>
    <name evidence="2" type="ORF">CMQ_5410</name>
</gene>
<dbReference type="GeneID" id="25978730"/>
<proteinExistence type="predicted"/>
<dbReference type="Proteomes" id="UP000007796">
    <property type="component" value="Unassembled WGS sequence"/>
</dbReference>